<dbReference type="GO" id="GO:0016020">
    <property type="term" value="C:membrane"/>
    <property type="evidence" value="ECO:0007669"/>
    <property type="project" value="UniProtKB-SubCell"/>
</dbReference>
<feature type="transmembrane region" description="Helical" evidence="6">
    <location>
        <begin position="263"/>
        <end position="282"/>
    </location>
</feature>
<dbReference type="PANTHER" id="PTHR45649:SF14">
    <property type="entry name" value="GABA PERMEASE"/>
    <property type="match status" value="1"/>
</dbReference>
<dbReference type="STRING" id="1093900.A0A507BKU8"/>
<keyword evidence="3 6" id="KW-0812">Transmembrane</keyword>
<evidence type="ECO:0000256" key="3">
    <source>
        <dbReference type="ARBA" id="ARBA00022692"/>
    </source>
</evidence>
<proteinExistence type="predicted"/>
<gene>
    <name evidence="7" type="ORF">E0L32_011833</name>
</gene>
<evidence type="ECO:0000313" key="8">
    <source>
        <dbReference type="Proteomes" id="UP000319257"/>
    </source>
</evidence>
<evidence type="ECO:0000256" key="1">
    <source>
        <dbReference type="ARBA" id="ARBA00004141"/>
    </source>
</evidence>
<evidence type="ECO:0000256" key="4">
    <source>
        <dbReference type="ARBA" id="ARBA00022989"/>
    </source>
</evidence>
<protein>
    <recommendedName>
        <fullName evidence="9">Amino acid permease</fullName>
    </recommendedName>
</protein>
<evidence type="ECO:0000256" key="2">
    <source>
        <dbReference type="ARBA" id="ARBA00022448"/>
    </source>
</evidence>
<keyword evidence="4 6" id="KW-1133">Transmembrane helix</keyword>
<dbReference type="GeneID" id="41979280"/>
<organism evidence="7 8">
    <name type="scientific">Thyridium curvatum</name>
    <dbReference type="NCBI Taxonomy" id="1093900"/>
    <lineage>
        <taxon>Eukaryota</taxon>
        <taxon>Fungi</taxon>
        <taxon>Dikarya</taxon>
        <taxon>Ascomycota</taxon>
        <taxon>Pezizomycotina</taxon>
        <taxon>Sordariomycetes</taxon>
        <taxon>Sordariomycetidae</taxon>
        <taxon>Thyridiales</taxon>
        <taxon>Thyridiaceae</taxon>
        <taxon>Thyridium</taxon>
    </lineage>
</organism>
<dbReference type="AlphaFoldDB" id="A0A507BKU8"/>
<feature type="transmembrane region" description="Helical" evidence="6">
    <location>
        <begin position="91"/>
        <end position="112"/>
    </location>
</feature>
<dbReference type="Proteomes" id="UP000319257">
    <property type="component" value="Unassembled WGS sequence"/>
</dbReference>
<dbReference type="PANTHER" id="PTHR45649">
    <property type="entry name" value="AMINO-ACID PERMEASE BAT1"/>
    <property type="match status" value="1"/>
</dbReference>
<sequence length="375" mass="41098">MAQGIAIINYPDYEPQRWHGTLIYWLVLLGAFAINRWGAKILPAIEVVSMALHVIMFFLILIPTVVVTPDRHSAEYVFTTFLNFSGWDNDGIAWCIGLLTSSYVMVGADSVMHMSEEMKEPRKGIPRAMIGSLLINGPMGFAMLIALLFSMGDLADAVNSSTGFPIIEIFLHVTRGNVAAASAMTASIVISATLATVALMASASRTLWACARDDLPPFSGWLSHLHPTHHIPTNSMYCTLGVLVILGLLQIASTAAFNAYTSLAVVSLYLSYLMPILGMLYCRIFNPSLLEFGPWRLGPHMGMAINIAAVCYLIIACLFIMLPPTRPVTALNMNYAPVILGASIIFVTVYWFFKKDKFSARSEAARHEAEARAPQ</sequence>
<feature type="transmembrane region" description="Helical" evidence="6">
    <location>
        <begin position="178"/>
        <end position="199"/>
    </location>
</feature>
<feature type="transmembrane region" description="Helical" evidence="6">
    <location>
        <begin position="303"/>
        <end position="322"/>
    </location>
</feature>
<keyword evidence="2" id="KW-0813">Transport</keyword>
<comment type="subcellular location">
    <subcellularLocation>
        <location evidence="1">Membrane</location>
        <topology evidence="1">Multi-pass membrane protein</topology>
    </subcellularLocation>
</comment>
<dbReference type="GO" id="GO:0022857">
    <property type="term" value="F:transmembrane transporter activity"/>
    <property type="evidence" value="ECO:0007669"/>
    <property type="project" value="InterPro"/>
</dbReference>
<evidence type="ECO:0000256" key="5">
    <source>
        <dbReference type="ARBA" id="ARBA00023136"/>
    </source>
</evidence>
<evidence type="ECO:0000313" key="7">
    <source>
        <dbReference type="EMBL" id="TPX18109.1"/>
    </source>
</evidence>
<dbReference type="EMBL" id="SKBQ01000120">
    <property type="protein sequence ID" value="TPX18109.1"/>
    <property type="molecule type" value="Genomic_DNA"/>
</dbReference>
<evidence type="ECO:0008006" key="9">
    <source>
        <dbReference type="Google" id="ProtNLM"/>
    </source>
</evidence>
<comment type="caution">
    <text evidence="7">The sequence shown here is derived from an EMBL/GenBank/DDBJ whole genome shotgun (WGS) entry which is preliminary data.</text>
</comment>
<name>A0A507BKU8_9PEZI</name>
<keyword evidence="8" id="KW-1185">Reference proteome</keyword>
<dbReference type="Gene3D" id="1.20.1740.10">
    <property type="entry name" value="Amino acid/polyamine transporter I"/>
    <property type="match status" value="1"/>
</dbReference>
<dbReference type="InParanoid" id="A0A507BKU8"/>
<feature type="transmembrane region" description="Helical" evidence="6">
    <location>
        <begin position="133"/>
        <end position="152"/>
    </location>
</feature>
<evidence type="ECO:0000256" key="6">
    <source>
        <dbReference type="SAM" id="Phobius"/>
    </source>
</evidence>
<dbReference type="InterPro" id="IPR002293">
    <property type="entry name" value="AA/rel_permease1"/>
</dbReference>
<feature type="transmembrane region" description="Helical" evidence="6">
    <location>
        <begin position="47"/>
        <end position="66"/>
    </location>
</feature>
<keyword evidence="5 6" id="KW-0472">Membrane</keyword>
<feature type="transmembrane region" description="Helical" evidence="6">
    <location>
        <begin position="334"/>
        <end position="353"/>
    </location>
</feature>
<dbReference type="Pfam" id="PF13520">
    <property type="entry name" value="AA_permease_2"/>
    <property type="match status" value="1"/>
</dbReference>
<dbReference type="OrthoDB" id="10054429at2759"/>
<dbReference type="PIRSF" id="PIRSF006060">
    <property type="entry name" value="AA_transporter"/>
    <property type="match status" value="1"/>
</dbReference>
<reference evidence="7 8" key="1">
    <citation type="submission" date="2019-06" db="EMBL/GenBank/DDBJ databases">
        <title>Draft genome sequence of the filamentous fungus Phialemoniopsis curvata isolated from diesel fuel.</title>
        <authorList>
            <person name="Varaljay V.A."/>
            <person name="Lyon W.J."/>
            <person name="Crouch A.L."/>
            <person name="Drake C.E."/>
            <person name="Hollomon J.M."/>
            <person name="Nadeau L.J."/>
            <person name="Nunn H.S."/>
            <person name="Stevenson B.S."/>
            <person name="Bojanowski C.L."/>
            <person name="Crookes-Goodson W.J."/>
        </authorList>
    </citation>
    <scope>NUCLEOTIDE SEQUENCE [LARGE SCALE GENOMIC DNA]</scope>
    <source>
        <strain evidence="7 8">D216</strain>
    </source>
</reference>
<dbReference type="RefSeq" id="XP_030999820.1">
    <property type="nucleotide sequence ID" value="XM_031134606.1"/>
</dbReference>
<accession>A0A507BKU8</accession>
<feature type="transmembrane region" description="Helical" evidence="6">
    <location>
        <begin position="18"/>
        <end position="35"/>
    </location>
</feature>